<feature type="transmembrane region" description="Helical" evidence="5">
    <location>
        <begin position="22"/>
        <end position="43"/>
    </location>
</feature>
<comment type="subcellular location">
    <subcellularLocation>
        <location evidence="1">Membrane</location>
        <topology evidence="1">Multi-pass membrane protein</topology>
    </subcellularLocation>
</comment>
<dbReference type="InterPro" id="IPR023908">
    <property type="entry name" value="xxxLxxG_rpt"/>
</dbReference>
<dbReference type="NCBIfam" id="TIGR03062">
    <property type="entry name" value="pip_yhgE_Cterm"/>
    <property type="match status" value="1"/>
</dbReference>
<keyword evidence="8" id="KW-1185">Reference proteome</keyword>
<sequence length="687" mass="72317">MISGFNVGTELRRFKRSKLGRIAILALCLIPLLYSALYLWGFWNPFGKVKDLPIAFVNEDRGTVVDGKPLNAGNEVVEGLKDNDQVHFDFVTRQEALDGVKQGDYYFVVELTPDFSEAVASPATGQPRRAVINTIYNDANGYLSTMIGENVMRTMLPVISNKIGAQAIDKVLLGVQSAGTGLDQAAMGANALASGAAQLDTGLDQALDGASDLADGANKLNGKSLELAQGADKLAAGTQQLNGAVTEATGKLTQLTQGVDQLSGGVNQLADGAGQINTGVQQLKGRLDEVTAVQGNAARDITNLANQLRGIPNPDVQRAVAQLDQLATQVNTTALGPQAPATSQLNQLANGTQQLAYQLGDPNAPFRSGFDQLHAGTGQLPGKLGELTNGVNQLNSGAQELASGAHRLHDEGTQPLAEGSTKLVDGIAQLDDGAGKLADGSNTLATKLKEGSEAVPRWSQAQREGTASVLGGPVELTSSNEAGENTFGGGLAPFFFSLAMFIGGMIIFLLLRPMQNRAVASGVAPLRAALDGLLPGAIIAAIQATVITAVTLWAVGLDARYPIWLFIFAIGVSIMYTALNQLLNVALGPGPGKVAAMALLMFMILSSGGLYPVQTEPKLFQVLHPINPMTYSVNGFRELMYGNLDHRIWIAAGAVAFITALCIALTALCARRDRFWTMKRLHPAISL</sequence>
<evidence type="ECO:0000256" key="5">
    <source>
        <dbReference type="SAM" id="Phobius"/>
    </source>
</evidence>
<dbReference type="InterPro" id="IPR051328">
    <property type="entry name" value="T7SS_ABC-Transporter"/>
</dbReference>
<dbReference type="Pfam" id="PF12698">
    <property type="entry name" value="ABC2_membrane_3"/>
    <property type="match status" value="2"/>
</dbReference>
<dbReference type="GO" id="GO:0140359">
    <property type="term" value="F:ABC-type transporter activity"/>
    <property type="evidence" value="ECO:0007669"/>
    <property type="project" value="InterPro"/>
</dbReference>
<dbReference type="NCBIfam" id="TIGR03057">
    <property type="entry name" value="xxxLxxG_by_4"/>
    <property type="match status" value="3"/>
</dbReference>
<keyword evidence="4 5" id="KW-0472">Membrane</keyword>
<dbReference type="AlphaFoldDB" id="A0A1L7CID9"/>
<evidence type="ECO:0000256" key="1">
    <source>
        <dbReference type="ARBA" id="ARBA00004141"/>
    </source>
</evidence>
<dbReference type="InterPro" id="IPR017500">
    <property type="entry name" value="Phage_infect_YhgE_N"/>
</dbReference>
<accession>A0A1L7CID9</accession>
<dbReference type="SUPFAM" id="SSF58104">
    <property type="entry name" value="Methyl-accepting chemotaxis protein (MCP) signaling domain"/>
    <property type="match status" value="1"/>
</dbReference>
<feature type="transmembrane region" description="Helical" evidence="5">
    <location>
        <begin position="648"/>
        <end position="670"/>
    </location>
</feature>
<proteinExistence type="predicted"/>
<reference evidence="7 8" key="1">
    <citation type="submission" date="2014-08" db="EMBL/GenBank/DDBJ databases">
        <title>Complete genome sequence of Corynebacterium aquilae S-613T(T) (=DSM 44791(T)), isolated from the choana of a healthy golden eagle.</title>
        <authorList>
            <person name="Ruckert C."/>
            <person name="Albersmeier A."/>
            <person name="Winkler A."/>
            <person name="Kalinowski J."/>
        </authorList>
    </citation>
    <scope>NUCLEOTIDE SEQUENCE [LARGE SCALE GENOMIC DNA]</scope>
    <source>
        <strain evidence="7 8">S-613</strain>
    </source>
</reference>
<dbReference type="STRING" id="1431546.CAQU_11560"/>
<dbReference type="GO" id="GO:0016020">
    <property type="term" value="C:membrane"/>
    <property type="evidence" value="ECO:0007669"/>
    <property type="project" value="UniProtKB-SubCell"/>
</dbReference>
<keyword evidence="3 5" id="KW-1133">Transmembrane helix</keyword>
<dbReference type="NCBIfam" id="TIGR03061">
    <property type="entry name" value="pip_yhgE_Nterm"/>
    <property type="match status" value="1"/>
</dbReference>
<evidence type="ECO:0000259" key="6">
    <source>
        <dbReference type="Pfam" id="PF12698"/>
    </source>
</evidence>
<dbReference type="RefSeq" id="WP_075727792.1">
    <property type="nucleotide sequence ID" value="NZ_CP009245.1"/>
</dbReference>
<dbReference type="PANTHER" id="PTHR43077:SF5">
    <property type="entry name" value="PHAGE INFECTION PROTEIN"/>
    <property type="match status" value="1"/>
</dbReference>
<feature type="transmembrane region" description="Helical" evidence="5">
    <location>
        <begin position="594"/>
        <end position="613"/>
    </location>
</feature>
<dbReference type="OrthoDB" id="9811483at2"/>
<keyword evidence="2 5" id="KW-0812">Transmembrane</keyword>
<dbReference type="Gene3D" id="1.10.287.950">
    <property type="entry name" value="Methyl-accepting chemotaxis protein"/>
    <property type="match status" value="1"/>
</dbReference>
<dbReference type="InterPro" id="IPR017501">
    <property type="entry name" value="Phage_infect_YhgE_C"/>
</dbReference>
<evidence type="ECO:0000256" key="2">
    <source>
        <dbReference type="ARBA" id="ARBA00022692"/>
    </source>
</evidence>
<feature type="transmembrane region" description="Helical" evidence="5">
    <location>
        <begin position="561"/>
        <end position="582"/>
    </location>
</feature>
<dbReference type="PANTHER" id="PTHR43077">
    <property type="entry name" value="TRANSPORT PERMEASE YVFS-RELATED"/>
    <property type="match status" value="1"/>
</dbReference>
<dbReference type="EMBL" id="CP009245">
    <property type="protein sequence ID" value="APT85575.1"/>
    <property type="molecule type" value="Genomic_DNA"/>
</dbReference>
<dbReference type="Gene3D" id="3.40.1710.10">
    <property type="entry name" value="abc type-2 transporter like domain"/>
    <property type="match status" value="1"/>
</dbReference>
<evidence type="ECO:0000313" key="8">
    <source>
        <dbReference type="Proteomes" id="UP000185478"/>
    </source>
</evidence>
<evidence type="ECO:0000256" key="3">
    <source>
        <dbReference type="ARBA" id="ARBA00022989"/>
    </source>
</evidence>
<feature type="transmembrane region" description="Helical" evidence="5">
    <location>
        <begin position="487"/>
        <end position="511"/>
    </location>
</feature>
<feature type="domain" description="ABC-2 type transporter transmembrane" evidence="6">
    <location>
        <begin position="26"/>
        <end position="159"/>
    </location>
</feature>
<gene>
    <name evidence="7" type="ORF">CAQU_11560</name>
</gene>
<evidence type="ECO:0000256" key="4">
    <source>
        <dbReference type="ARBA" id="ARBA00023136"/>
    </source>
</evidence>
<dbReference type="Proteomes" id="UP000185478">
    <property type="component" value="Chromosome"/>
</dbReference>
<organism evidence="7 8">
    <name type="scientific">Corynebacterium aquilae DSM 44791</name>
    <dbReference type="NCBI Taxonomy" id="1431546"/>
    <lineage>
        <taxon>Bacteria</taxon>
        <taxon>Bacillati</taxon>
        <taxon>Actinomycetota</taxon>
        <taxon>Actinomycetes</taxon>
        <taxon>Mycobacteriales</taxon>
        <taxon>Corynebacteriaceae</taxon>
        <taxon>Corynebacterium</taxon>
    </lineage>
</organism>
<protein>
    <submittedName>
        <fullName evidence="7">Chemotaxis protein</fullName>
    </submittedName>
</protein>
<evidence type="ECO:0000313" key="7">
    <source>
        <dbReference type="EMBL" id="APT85575.1"/>
    </source>
</evidence>
<dbReference type="KEGG" id="caqu:CAQU_11560"/>
<feature type="domain" description="ABC-2 type transporter transmembrane" evidence="6">
    <location>
        <begin position="455"/>
        <end position="668"/>
    </location>
</feature>
<dbReference type="InterPro" id="IPR013525">
    <property type="entry name" value="ABC2_TM"/>
</dbReference>
<feature type="transmembrane region" description="Helical" evidence="5">
    <location>
        <begin position="532"/>
        <end position="555"/>
    </location>
</feature>
<name>A0A1L7CID9_9CORY</name>